<dbReference type="InterPro" id="IPR036388">
    <property type="entry name" value="WH-like_DNA-bd_sf"/>
</dbReference>
<dbReference type="EMBL" id="CP043732">
    <property type="protein sequence ID" value="QMU97016.1"/>
    <property type="molecule type" value="Genomic_DNA"/>
</dbReference>
<comment type="similarity">
    <text evidence="1">Belongs to the ROK (NagC/XylR) family.</text>
</comment>
<dbReference type="InterPro" id="IPR043129">
    <property type="entry name" value="ATPase_NBD"/>
</dbReference>
<dbReference type="Pfam" id="PF00480">
    <property type="entry name" value="ROK"/>
    <property type="match status" value="1"/>
</dbReference>
<dbReference type="InterPro" id="IPR011991">
    <property type="entry name" value="ArsR-like_HTH"/>
</dbReference>
<dbReference type="PANTHER" id="PTHR18964">
    <property type="entry name" value="ROK (REPRESSOR, ORF, KINASE) FAMILY"/>
    <property type="match status" value="1"/>
</dbReference>
<sequence length="392" mass="39899">MGSNVSSVGVGELFQLLRDGMPRTRAQLAKATGLARSTVAARVDELMQAGLITAVADATSTGGRPPSQFALNPAAKVVLAVDIGASHTTVAVSDLTGGILSERTGQIEVAQGPEAVLTWVSETALALMSESGLGKDRIAAVGMGVPGPVEYPAGRPTNPPIMPGWDRFDVPGWVQQHLQVPVLVDNDVNISALGERSVAWPKADHLIFVKVATGIGAGIVSDGRLLRGAQGIAGDIGHVRVARGSDVPCQCGNRGCLEALASGPAIARALTALGVPARSGADVVELVKAGNLEAIQAVRQAGRDIGEVLTASVSLLNPSVISIGGAMARVGEHLIAGVREVVYTRSTPLATEHLTIAPAATAGRAAVIGASMLAVEHALSPAILPQSFSLNG</sequence>
<gene>
    <name evidence="2" type="ORF">FVO59_07105</name>
</gene>
<dbReference type="Gene3D" id="1.10.10.10">
    <property type="entry name" value="Winged helix-like DNA-binding domain superfamily/Winged helix DNA-binding domain"/>
    <property type="match status" value="1"/>
</dbReference>
<dbReference type="SUPFAM" id="SSF53067">
    <property type="entry name" value="Actin-like ATPase domain"/>
    <property type="match status" value="1"/>
</dbReference>
<dbReference type="InterPro" id="IPR049874">
    <property type="entry name" value="ROK_cs"/>
</dbReference>
<dbReference type="Gene3D" id="3.30.420.40">
    <property type="match status" value="2"/>
</dbReference>
<accession>A0A7D7W7F6</accession>
<protein>
    <submittedName>
        <fullName evidence="2">ROK family transcriptional regulator</fullName>
    </submittedName>
</protein>
<evidence type="ECO:0000256" key="1">
    <source>
        <dbReference type="ARBA" id="ARBA00006479"/>
    </source>
</evidence>
<dbReference type="Pfam" id="PF13412">
    <property type="entry name" value="HTH_24"/>
    <property type="match status" value="1"/>
</dbReference>
<proteinExistence type="inferred from homology"/>
<organism evidence="2 3">
    <name type="scientific">Microbacterium esteraromaticum</name>
    <dbReference type="NCBI Taxonomy" id="57043"/>
    <lineage>
        <taxon>Bacteria</taxon>
        <taxon>Bacillati</taxon>
        <taxon>Actinomycetota</taxon>
        <taxon>Actinomycetes</taxon>
        <taxon>Micrococcales</taxon>
        <taxon>Microbacteriaceae</taxon>
        <taxon>Microbacterium</taxon>
    </lineage>
</organism>
<dbReference type="Proteomes" id="UP000515708">
    <property type="component" value="Chromosome"/>
</dbReference>
<evidence type="ECO:0000313" key="2">
    <source>
        <dbReference type="EMBL" id="QMU97016.1"/>
    </source>
</evidence>
<evidence type="ECO:0000313" key="3">
    <source>
        <dbReference type="Proteomes" id="UP000515708"/>
    </source>
</evidence>
<dbReference type="RefSeq" id="WP_182256067.1">
    <property type="nucleotide sequence ID" value="NZ_CP043732.1"/>
</dbReference>
<dbReference type="InterPro" id="IPR036390">
    <property type="entry name" value="WH_DNA-bd_sf"/>
</dbReference>
<dbReference type="InterPro" id="IPR000600">
    <property type="entry name" value="ROK"/>
</dbReference>
<name>A0A7D7W7F6_9MICO</name>
<dbReference type="AlphaFoldDB" id="A0A7D7W7F6"/>
<dbReference type="PANTHER" id="PTHR18964:SF173">
    <property type="entry name" value="GLUCOKINASE"/>
    <property type="match status" value="1"/>
</dbReference>
<dbReference type="CDD" id="cd00090">
    <property type="entry name" value="HTH_ARSR"/>
    <property type="match status" value="1"/>
</dbReference>
<reference evidence="2 3" key="1">
    <citation type="journal article" date="2020" name="Front. Microbiol.">
        <title>Design of Bacterial Strain-Specific qPCR Assays Using NGS Data and Publicly Available Resources and Its Application to Track Biocontrol Strains.</title>
        <authorList>
            <person name="Hernandez I."/>
            <person name="Sant C."/>
            <person name="Martinez R."/>
            <person name="Fernandez C."/>
        </authorList>
    </citation>
    <scope>NUCLEOTIDE SEQUENCE [LARGE SCALE GENOMIC DNA]</scope>
    <source>
        <strain evidence="2 3">B24</strain>
    </source>
</reference>
<dbReference type="PROSITE" id="PS01125">
    <property type="entry name" value="ROK"/>
    <property type="match status" value="1"/>
</dbReference>
<dbReference type="SUPFAM" id="SSF46785">
    <property type="entry name" value="Winged helix' DNA-binding domain"/>
    <property type="match status" value="1"/>
</dbReference>